<proteinExistence type="inferred from homology"/>
<comment type="subcellular location">
    <subcellularLocation>
        <location evidence="1">Nucleus</location>
    </subcellularLocation>
</comment>
<dbReference type="GO" id="GO:0000118">
    <property type="term" value="C:histone deacetylase complex"/>
    <property type="evidence" value="ECO:0007669"/>
    <property type="project" value="TreeGrafter"/>
</dbReference>
<evidence type="ECO:0000256" key="2">
    <source>
        <dbReference type="ARBA" id="ARBA00007738"/>
    </source>
</evidence>
<dbReference type="EMBL" id="JAZGQO010000010">
    <property type="protein sequence ID" value="KAK6175070.1"/>
    <property type="molecule type" value="Genomic_DNA"/>
</dbReference>
<keyword evidence="7" id="KW-1185">Reference proteome</keyword>
<comment type="similarity">
    <text evidence="2">Belongs to the histone deacetylase family. HD type 2 subfamily.</text>
</comment>
<dbReference type="PANTHER" id="PTHR10625">
    <property type="entry name" value="HISTONE DEACETYLASE HDAC1-RELATED"/>
    <property type="match status" value="1"/>
</dbReference>
<organism evidence="6 7">
    <name type="scientific">Patella caerulea</name>
    <name type="common">Rayed Mediterranean limpet</name>
    <dbReference type="NCBI Taxonomy" id="87958"/>
    <lineage>
        <taxon>Eukaryota</taxon>
        <taxon>Metazoa</taxon>
        <taxon>Spiralia</taxon>
        <taxon>Lophotrochozoa</taxon>
        <taxon>Mollusca</taxon>
        <taxon>Gastropoda</taxon>
        <taxon>Patellogastropoda</taxon>
        <taxon>Patelloidea</taxon>
        <taxon>Patellidae</taxon>
        <taxon>Patella</taxon>
    </lineage>
</organism>
<protein>
    <recommendedName>
        <fullName evidence="5">Histone deacetylase domain-containing protein</fullName>
    </recommendedName>
</protein>
<keyword evidence="3" id="KW-0378">Hydrolase</keyword>
<dbReference type="InterPro" id="IPR000286">
    <property type="entry name" value="HDACs"/>
</dbReference>
<gene>
    <name evidence="6" type="ORF">SNE40_013607</name>
</gene>
<keyword evidence="4" id="KW-0539">Nucleus</keyword>
<dbReference type="InterPro" id="IPR023801">
    <property type="entry name" value="His_deacetylse_dom"/>
</dbReference>
<dbReference type="SUPFAM" id="SSF52768">
    <property type="entry name" value="Arginase/deacetylase"/>
    <property type="match status" value="2"/>
</dbReference>
<dbReference type="Proteomes" id="UP001347796">
    <property type="component" value="Unassembled WGS sequence"/>
</dbReference>
<dbReference type="PANTHER" id="PTHR10625:SF38">
    <property type="entry name" value="HISTONE DEACETYLASE 6, ISOFORM G"/>
    <property type="match status" value="1"/>
</dbReference>
<feature type="domain" description="Histone deacetylase" evidence="5">
    <location>
        <begin position="31"/>
        <end position="325"/>
    </location>
</feature>
<evidence type="ECO:0000313" key="6">
    <source>
        <dbReference type="EMBL" id="KAK6175070.1"/>
    </source>
</evidence>
<feature type="domain" description="Histone deacetylase" evidence="5">
    <location>
        <begin position="513"/>
        <end position="681"/>
    </location>
</feature>
<evidence type="ECO:0000313" key="7">
    <source>
        <dbReference type="Proteomes" id="UP001347796"/>
    </source>
</evidence>
<evidence type="ECO:0000256" key="4">
    <source>
        <dbReference type="ARBA" id="ARBA00023242"/>
    </source>
</evidence>
<reference evidence="6 7" key="1">
    <citation type="submission" date="2024-01" db="EMBL/GenBank/DDBJ databases">
        <title>The genome of the rayed Mediterranean limpet Patella caerulea (Linnaeus, 1758).</title>
        <authorList>
            <person name="Anh-Thu Weber A."/>
            <person name="Halstead-Nussloch G."/>
        </authorList>
    </citation>
    <scope>NUCLEOTIDE SEQUENCE [LARGE SCALE GENOMIC DNA]</scope>
    <source>
        <strain evidence="6">AATW-2023a</strain>
        <tissue evidence="6">Whole specimen</tissue>
    </source>
</reference>
<dbReference type="AlphaFoldDB" id="A0AAN8JGG7"/>
<dbReference type="Gene3D" id="3.40.800.20">
    <property type="entry name" value="Histone deacetylase domain"/>
    <property type="match status" value="2"/>
</dbReference>
<evidence type="ECO:0000259" key="5">
    <source>
        <dbReference type="Pfam" id="PF00850"/>
    </source>
</evidence>
<dbReference type="InterPro" id="IPR037138">
    <property type="entry name" value="His_deacetylse_dom_sf"/>
</dbReference>
<dbReference type="PRINTS" id="PR01270">
    <property type="entry name" value="HDASUPER"/>
</dbReference>
<dbReference type="InterPro" id="IPR023696">
    <property type="entry name" value="Ureohydrolase_dom_sf"/>
</dbReference>
<sequence length="746" mass="84528">MSAELKRRRTGLAYNEKLTKHFSLWNPDFTEIPKRIEKPYERCQQYKLLERCEPVQSRNATEEEMELLHSKNHIQILKSSITMTEEELKELSQKSDYIYFHNDSYASACLALGTSIQLVDDIIHQKVLNGFAIIRPPGHHASRDQFNGYCYFNNAAVAAQNALTKHQMKRILIVDWDVHHGQGIQRFFYDDPRVLYFSIHRYEHGHEWPNLRESDYDYIGRGEGQGYNINVPLNVCGCTNSDYLFIFFNILLPIAYQFDPELIIVSAGFDCALGCPEGEMEVTPACFAHFINLLSPLAGGKLALLLEGGYNLDSLSESVALSVKALLGDVCPVIHPTNKPKDSVIESVLNVIKVLRLKWSCLQYQPLLNPGQSSIKTLLPSVSNLNSIFQSPNEENYPLIQECFNTSPDAEEKFGENIARLNTIIQTMKLRKTNYKLAIACNENQSGRPKHEDIYDKLKQYGLWNPCYMFLGGNSSERELTNIVDRVFKDEAQSAITLVSKSGEHEESSITDINSISIFTIVKCCKQQYNTNRILIVDWTGESSCCKSKEWFVDKESILYISLNWSKDVGQGASCSSKTVEKNGFNINIHWKTGDIENGDLIAAFYQLVLPVAYEFSPDLVIISASFNQVNKKEVEYSPSAPCFGHVLQLLRGLADGRLIMAIQCDSNSEIISECVASCVSVLLDNPCTKLGTLVPSQRGIESICQTADELKPYWNSMNYREAIPEIDVETIKDHLKQHKYLQMNE</sequence>
<comment type="caution">
    <text evidence="6">The sequence shown here is derived from an EMBL/GenBank/DDBJ whole genome shotgun (WGS) entry which is preliminary data.</text>
</comment>
<evidence type="ECO:0000256" key="1">
    <source>
        <dbReference type="ARBA" id="ARBA00004123"/>
    </source>
</evidence>
<dbReference type="Pfam" id="PF00850">
    <property type="entry name" value="Hist_deacetyl"/>
    <property type="match status" value="2"/>
</dbReference>
<name>A0AAN8JGG7_PATCE</name>
<evidence type="ECO:0000256" key="3">
    <source>
        <dbReference type="ARBA" id="ARBA00022801"/>
    </source>
</evidence>
<dbReference type="FunFam" id="3.40.800.20:FF:000005">
    <property type="entry name" value="histone deacetylase 6"/>
    <property type="match status" value="1"/>
</dbReference>
<dbReference type="GO" id="GO:0040029">
    <property type="term" value="P:epigenetic regulation of gene expression"/>
    <property type="evidence" value="ECO:0007669"/>
    <property type="project" value="TreeGrafter"/>
</dbReference>
<dbReference type="GO" id="GO:0141221">
    <property type="term" value="F:histone deacetylase activity, hydrolytic mechanism"/>
    <property type="evidence" value="ECO:0007669"/>
    <property type="project" value="UniProtKB-EC"/>
</dbReference>
<accession>A0AAN8JGG7</accession>